<dbReference type="InterPro" id="IPR036615">
    <property type="entry name" value="Mur_ligase_C_dom_sf"/>
</dbReference>
<dbReference type="PANTHER" id="PTHR11136">
    <property type="entry name" value="FOLYLPOLYGLUTAMATE SYNTHASE-RELATED"/>
    <property type="match status" value="1"/>
</dbReference>
<keyword evidence="13" id="KW-1185">Reference proteome</keyword>
<comment type="catalytic activity">
    <reaction evidence="9">
        <text>(6S)-5,6,7,8-tetrahydrofolyl-(gamma-L-Glu)(n) + L-glutamate + ATP = (6S)-5,6,7,8-tetrahydrofolyl-(gamma-L-Glu)(n+1) + ADP + phosphate + H(+)</text>
        <dbReference type="Rhea" id="RHEA:10580"/>
        <dbReference type="Rhea" id="RHEA-COMP:14738"/>
        <dbReference type="Rhea" id="RHEA-COMP:14740"/>
        <dbReference type="ChEBI" id="CHEBI:15378"/>
        <dbReference type="ChEBI" id="CHEBI:29985"/>
        <dbReference type="ChEBI" id="CHEBI:30616"/>
        <dbReference type="ChEBI" id="CHEBI:43474"/>
        <dbReference type="ChEBI" id="CHEBI:141005"/>
        <dbReference type="ChEBI" id="CHEBI:456216"/>
        <dbReference type="EC" id="6.3.2.17"/>
    </reaction>
</comment>
<keyword evidence="7" id="KW-0460">Magnesium</keyword>
<comment type="caution">
    <text evidence="12">The sequence shown here is derived from an EMBL/GenBank/DDBJ whole genome shotgun (WGS) entry which is preliminary data.</text>
</comment>
<dbReference type="SUPFAM" id="SSF53623">
    <property type="entry name" value="MurD-like peptide ligases, catalytic domain"/>
    <property type="match status" value="2"/>
</dbReference>
<dbReference type="InterPro" id="IPR036565">
    <property type="entry name" value="Mur-like_cat_sf"/>
</dbReference>
<proteinExistence type="inferred from homology"/>
<evidence type="ECO:0000256" key="2">
    <source>
        <dbReference type="ARBA" id="ARBA00013025"/>
    </source>
</evidence>
<gene>
    <name evidence="12" type="ORF">H8700_09670</name>
</gene>
<dbReference type="InterPro" id="IPR018109">
    <property type="entry name" value="Folylpolyglutamate_synth_CS"/>
</dbReference>
<dbReference type="EMBL" id="JACRSW010000032">
    <property type="protein sequence ID" value="MBC8557973.1"/>
    <property type="molecule type" value="Genomic_DNA"/>
</dbReference>
<keyword evidence="6" id="KW-0067">ATP-binding</keyword>
<comment type="similarity">
    <text evidence="1">Belongs to the folylpolyglutamate synthase family.</text>
</comment>
<dbReference type="InterPro" id="IPR013221">
    <property type="entry name" value="Mur_ligase_cen"/>
</dbReference>
<dbReference type="PROSITE" id="PS01011">
    <property type="entry name" value="FOLYLPOLYGLU_SYNT_1"/>
    <property type="match status" value="1"/>
</dbReference>
<evidence type="ECO:0000256" key="9">
    <source>
        <dbReference type="ARBA" id="ARBA00047493"/>
    </source>
</evidence>
<dbReference type="EC" id="6.3.2.17" evidence="2"/>
<dbReference type="SUPFAM" id="SSF53244">
    <property type="entry name" value="MurD-like peptide ligases, peptide-binding domain"/>
    <property type="match status" value="1"/>
</dbReference>
<evidence type="ECO:0000313" key="12">
    <source>
        <dbReference type="EMBL" id="MBC8557973.1"/>
    </source>
</evidence>
<dbReference type="Gene3D" id="3.40.1190.10">
    <property type="entry name" value="Mur-like, catalytic domain"/>
    <property type="match status" value="1"/>
</dbReference>
<dbReference type="Pfam" id="PF02875">
    <property type="entry name" value="Mur_ligase_C"/>
    <property type="match status" value="1"/>
</dbReference>
<evidence type="ECO:0000256" key="3">
    <source>
        <dbReference type="ARBA" id="ARBA00022598"/>
    </source>
</evidence>
<dbReference type="NCBIfam" id="TIGR01499">
    <property type="entry name" value="folC"/>
    <property type="match status" value="1"/>
</dbReference>
<evidence type="ECO:0000256" key="6">
    <source>
        <dbReference type="ARBA" id="ARBA00022840"/>
    </source>
</evidence>
<organism evidence="12 13">
    <name type="scientific">Jutongia hominis</name>
    <dbReference type="NCBI Taxonomy" id="2763664"/>
    <lineage>
        <taxon>Bacteria</taxon>
        <taxon>Bacillati</taxon>
        <taxon>Bacillota</taxon>
        <taxon>Clostridia</taxon>
        <taxon>Lachnospirales</taxon>
        <taxon>Lachnospiraceae</taxon>
        <taxon>Jutongia</taxon>
    </lineage>
</organism>
<evidence type="ECO:0000259" key="10">
    <source>
        <dbReference type="Pfam" id="PF02875"/>
    </source>
</evidence>
<evidence type="ECO:0000256" key="5">
    <source>
        <dbReference type="ARBA" id="ARBA00022741"/>
    </source>
</evidence>
<evidence type="ECO:0000256" key="1">
    <source>
        <dbReference type="ARBA" id="ARBA00008276"/>
    </source>
</evidence>
<dbReference type="PIRSF" id="PIRSF001563">
    <property type="entry name" value="Folylpolyglu_synth"/>
    <property type="match status" value="1"/>
</dbReference>
<dbReference type="InterPro" id="IPR001645">
    <property type="entry name" value="Folylpolyglutamate_synth"/>
</dbReference>
<evidence type="ECO:0000256" key="4">
    <source>
        <dbReference type="ARBA" id="ARBA00022723"/>
    </source>
</evidence>
<name>A0ABR7MVZ3_9FIRM</name>
<dbReference type="Gene3D" id="3.90.190.20">
    <property type="entry name" value="Mur ligase, C-terminal domain"/>
    <property type="match status" value="1"/>
</dbReference>
<dbReference type="Proteomes" id="UP000637513">
    <property type="component" value="Unassembled WGS sequence"/>
</dbReference>
<reference evidence="12 13" key="1">
    <citation type="submission" date="2020-08" db="EMBL/GenBank/DDBJ databases">
        <title>Genome public.</title>
        <authorList>
            <person name="Liu C."/>
            <person name="Sun Q."/>
        </authorList>
    </citation>
    <scope>NUCLEOTIDE SEQUENCE [LARGE SCALE GENOMIC DNA]</scope>
    <source>
        <strain evidence="12 13">BX3</strain>
    </source>
</reference>
<feature type="domain" description="Mur ligase central" evidence="11">
    <location>
        <begin position="159"/>
        <end position="302"/>
    </location>
</feature>
<dbReference type="RefSeq" id="WP_249305408.1">
    <property type="nucleotide sequence ID" value="NZ_JACRSW010000032.1"/>
</dbReference>
<keyword evidence="5" id="KW-0547">Nucleotide-binding</keyword>
<accession>A0ABR7MVZ3</accession>
<sequence>MQYEEALEYIKNIEVNLGSDYSLRDVTELCKRVGRPDRKIKVIHIAGTNGKGSVGTYLANILMESGYRVGRYLSPTILDYRERIQKIERKEKTNTADINCEERKANTTDINCEERKAALLEQMQSTFAKEEEVADCLTVLRSICKQMVQDGFGQPTAFEIETVMAFMLFEKWNVDIAIVECGLGGRMDATNFLINPYLCLFTSISKDHMGILGNTKEEIAKEKFGIIKKNTTVVSLKQDFSLKLLEQTCKEQDAKLYLCDTKQIINKVFCLNHNTFSYLGEKYVLEQNGVYQTENAALAIHAAKILEKKGMHRITIPSIQKALEESFWYGRFELLLKKPCMIVDGAHNEDGALRLKESLEMYFPEEKCIFIVGMFRDKAYDKVLEIMLPYAKRLYTVSTKGKRKLDAKELASHAAALNQDLSIQSCDSIQQAVRDAKKEADKNKNKDKIILFGTLSLIHEIYQEVL</sequence>
<dbReference type="Pfam" id="PF08245">
    <property type="entry name" value="Mur_ligase_M"/>
    <property type="match status" value="1"/>
</dbReference>
<dbReference type="InterPro" id="IPR004101">
    <property type="entry name" value="Mur_ligase_C"/>
</dbReference>
<evidence type="ECO:0000256" key="8">
    <source>
        <dbReference type="ARBA" id="ARBA00030592"/>
    </source>
</evidence>
<keyword evidence="4" id="KW-0479">Metal-binding</keyword>
<evidence type="ECO:0000259" key="11">
    <source>
        <dbReference type="Pfam" id="PF08245"/>
    </source>
</evidence>
<evidence type="ECO:0000256" key="7">
    <source>
        <dbReference type="ARBA" id="ARBA00022842"/>
    </source>
</evidence>
<keyword evidence="3" id="KW-0436">Ligase</keyword>
<evidence type="ECO:0000313" key="13">
    <source>
        <dbReference type="Proteomes" id="UP000637513"/>
    </source>
</evidence>
<dbReference type="PANTHER" id="PTHR11136:SF0">
    <property type="entry name" value="DIHYDROFOLATE SYNTHETASE-RELATED"/>
    <property type="match status" value="1"/>
</dbReference>
<feature type="domain" description="Mur ligase C-terminal" evidence="10">
    <location>
        <begin position="330"/>
        <end position="453"/>
    </location>
</feature>
<protein>
    <recommendedName>
        <fullName evidence="2">tetrahydrofolate synthase</fullName>
        <ecNumber evidence="2">6.3.2.17</ecNumber>
    </recommendedName>
    <alternativeName>
        <fullName evidence="8">Tetrahydrofolylpolyglutamate synthase</fullName>
    </alternativeName>
</protein>